<name>A0A7W8ILU6_9BACT</name>
<proteinExistence type="predicted"/>
<reference evidence="1" key="1">
    <citation type="submission" date="2020-08" db="EMBL/GenBank/DDBJ databases">
        <title>Genomic Encyclopedia of Type Strains, Phase IV (KMG-V): Genome sequencing to study the core and pangenomes of soil and plant-associated prokaryotes.</title>
        <authorList>
            <person name="Whitman W."/>
        </authorList>
    </citation>
    <scope>NUCLEOTIDE SEQUENCE [LARGE SCALE GENOMIC DNA]</scope>
    <source>
        <strain evidence="1">M8UP27</strain>
    </source>
</reference>
<sequence>MSEQDEKATDQPVNRIRHYADILNPLFWCDDFNQVHRMFEWACTMVRVTGMQDTGWDSYTESIAFLEDCSQLQRLQLPEDSFPNPANTQARIALMSYSHMIEMSVPYDLLANLLRLRLGLKYSTSPLIHLNKRKGYKVSGVKKTRIVPANPIAKIEEIEKMAVQAGFAEVGAALKGIYSHTIRNAVFHSDYAIHDDSVRILSGSYQLISFDELARLTNDAFAFHSALLLLWKRQRKLFIDFRGKILPYDDRYKGVIEFTFEGDSLNGFRTYWPNGTVGICTRDADGQSHAQNIVFPHDGSIDFFVGLPPSRPSSAGLFETVTKLRFGFTGELNDKGAPSGAPFNSSVLAYFPRFSVSIRFFTLAFTSSRIVRTSSAGKPFGSCKGQSSRLRPGT</sequence>
<protein>
    <submittedName>
        <fullName evidence="1">Uncharacterized protein</fullName>
    </submittedName>
</protein>
<dbReference type="AlphaFoldDB" id="A0A7W8ILU6"/>
<gene>
    <name evidence="1" type="ORF">HDF09_004136</name>
</gene>
<organism evidence="1 2">
    <name type="scientific">Tunturiibacter empetritectus</name>
    <dbReference type="NCBI Taxonomy" id="3069691"/>
    <lineage>
        <taxon>Bacteria</taxon>
        <taxon>Pseudomonadati</taxon>
        <taxon>Acidobacteriota</taxon>
        <taxon>Terriglobia</taxon>
        <taxon>Terriglobales</taxon>
        <taxon>Acidobacteriaceae</taxon>
        <taxon>Tunturiibacter</taxon>
    </lineage>
</organism>
<evidence type="ECO:0000313" key="2">
    <source>
        <dbReference type="Proteomes" id="UP000568106"/>
    </source>
</evidence>
<keyword evidence="2" id="KW-1185">Reference proteome</keyword>
<accession>A0A7W8ILU6</accession>
<dbReference type="Proteomes" id="UP000568106">
    <property type="component" value="Unassembled WGS sequence"/>
</dbReference>
<dbReference type="EMBL" id="JACHDY010000008">
    <property type="protein sequence ID" value="MBB5319428.1"/>
    <property type="molecule type" value="Genomic_DNA"/>
</dbReference>
<comment type="caution">
    <text evidence="1">The sequence shown here is derived from an EMBL/GenBank/DDBJ whole genome shotgun (WGS) entry which is preliminary data.</text>
</comment>
<evidence type="ECO:0000313" key="1">
    <source>
        <dbReference type="EMBL" id="MBB5319428.1"/>
    </source>
</evidence>